<organism evidence="1">
    <name type="scientific">marine metagenome</name>
    <dbReference type="NCBI Taxonomy" id="408172"/>
    <lineage>
        <taxon>unclassified sequences</taxon>
        <taxon>metagenomes</taxon>
        <taxon>ecological metagenomes</taxon>
    </lineage>
</organism>
<reference evidence="1" key="1">
    <citation type="submission" date="2018-05" db="EMBL/GenBank/DDBJ databases">
        <authorList>
            <person name="Lanie J.A."/>
            <person name="Ng W.-L."/>
            <person name="Kazmierczak K.M."/>
            <person name="Andrzejewski T.M."/>
            <person name="Davidsen T.M."/>
            <person name="Wayne K.J."/>
            <person name="Tettelin H."/>
            <person name="Glass J.I."/>
            <person name="Rusch D."/>
            <person name="Podicherti R."/>
            <person name="Tsui H.-C.T."/>
            <person name="Winkler M.E."/>
        </authorList>
    </citation>
    <scope>NUCLEOTIDE SEQUENCE</scope>
</reference>
<dbReference type="InterPro" id="IPR002060">
    <property type="entry name" value="Squ/phyt_synthse"/>
</dbReference>
<sequence length="268" mass="29435">MTLRNRETGGKSKAVFAYCAEQVWLHDRDRYLCSLFAGSRGRHALWALYALNLELARAREVVTQPMLGEVRLRWWHDTLECLFQGQSTGHPVVQALAQSWPSVGKVQNILLSLVDSRILELNGRVPKTLGELEGYLERTSSSLMRLSLSALGVDDESARAAGGRIGLAWGLVGLIRSLPFSSGPAQLSVPSSIFSELGCSLQDKKGGPSRNLNSAVRVLAERATFHVCMSRELVLKAPSTARAVLSLGALTRLYLNRITRANYDPYVA</sequence>
<accession>A0A382SPK0</accession>
<dbReference type="AlphaFoldDB" id="A0A382SPK0"/>
<dbReference type="Gene3D" id="1.10.600.10">
    <property type="entry name" value="Farnesyl Diphosphate Synthase"/>
    <property type="match status" value="1"/>
</dbReference>
<proteinExistence type="predicted"/>
<dbReference type="InterPro" id="IPR008949">
    <property type="entry name" value="Isoprenoid_synthase_dom_sf"/>
</dbReference>
<dbReference type="SUPFAM" id="SSF48576">
    <property type="entry name" value="Terpenoid synthases"/>
    <property type="match status" value="1"/>
</dbReference>
<feature type="non-terminal residue" evidence="1">
    <location>
        <position position="268"/>
    </location>
</feature>
<evidence type="ECO:0000313" key="1">
    <source>
        <dbReference type="EMBL" id="SVD11733.1"/>
    </source>
</evidence>
<name>A0A382SPK0_9ZZZZ</name>
<gene>
    <name evidence="1" type="ORF">METZ01_LOCUS364587</name>
</gene>
<dbReference type="Pfam" id="PF00494">
    <property type="entry name" value="SQS_PSY"/>
    <property type="match status" value="1"/>
</dbReference>
<dbReference type="EMBL" id="UINC01130583">
    <property type="protein sequence ID" value="SVD11733.1"/>
    <property type="molecule type" value="Genomic_DNA"/>
</dbReference>
<evidence type="ECO:0008006" key="2">
    <source>
        <dbReference type="Google" id="ProtNLM"/>
    </source>
</evidence>
<protein>
    <recommendedName>
        <fullName evidence="2">Phytoene synthase</fullName>
    </recommendedName>
</protein>